<evidence type="ECO:0000313" key="4">
    <source>
        <dbReference type="Proteomes" id="UP000478417"/>
    </source>
</evidence>
<evidence type="ECO:0000256" key="2">
    <source>
        <dbReference type="HAMAP-Rule" id="MF_01805"/>
    </source>
</evidence>
<keyword evidence="2" id="KW-0131">Cell cycle</keyword>
<dbReference type="Proteomes" id="UP000478417">
    <property type="component" value="Unassembled WGS sequence"/>
</dbReference>
<comment type="similarity">
    <text evidence="2">Belongs to the ScpA family.</text>
</comment>
<gene>
    <name evidence="2" type="primary">scpA</name>
    <name evidence="3" type="ORF">G0Q06_05165</name>
</gene>
<dbReference type="PANTHER" id="PTHR33969:SF2">
    <property type="entry name" value="SEGREGATION AND CONDENSATION PROTEIN A"/>
    <property type="match status" value="1"/>
</dbReference>
<keyword evidence="2" id="KW-0132">Cell division</keyword>
<dbReference type="PANTHER" id="PTHR33969">
    <property type="entry name" value="SEGREGATION AND CONDENSATION PROTEIN A"/>
    <property type="match status" value="1"/>
</dbReference>
<dbReference type="HAMAP" id="MF_01805">
    <property type="entry name" value="ScpA"/>
    <property type="match status" value="1"/>
</dbReference>
<dbReference type="GO" id="GO:0006260">
    <property type="term" value="P:DNA replication"/>
    <property type="evidence" value="ECO:0007669"/>
    <property type="project" value="UniProtKB-UniRule"/>
</dbReference>
<keyword evidence="4" id="KW-1185">Reference proteome</keyword>
<reference evidence="3 4" key="1">
    <citation type="submission" date="2020-02" db="EMBL/GenBank/DDBJ databases">
        <title>Albibacoteraceae fam. nov., the first described family within the subdivision 4 Verrucomicrobia.</title>
        <authorList>
            <person name="Xi F."/>
        </authorList>
    </citation>
    <scope>NUCLEOTIDE SEQUENCE [LARGE SCALE GENOMIC DNA]</scope>
    <source>
        <strain evidence="3 4">CK1056</strain>
    </source>
</reference>
<dbReference type="GO" id="GO:0005737">
    <property type="term" value="C:cytoplasm"/>
    <property type="evidence" value="ECO:0007669"/>
    <property type="project" value="UniProtKB-SubCell"/>
</dbReference>
<name>A0A6B2M141_9BACT</name>
<comment type="function">
    <text evidence="2">Participates in chromosomal partition during cell division. May act via the formation of a condensin-like complex containing Smc and ScpB that pull DNA away from mid-cell into both cell halves.</text>
</comment>
<proteinExistence type="inferred from homology"/>
<dbReference type="Gene3D" id="1.10.10.580">
    <property type="entry name" value="Structural maintenance of chromosome 1. Chain E"/>
    <property type="match status" value="1"/>
</dbReference>
<dbReference type="Gene3D" id="6.10.250.2410">
    <property type="match status" value="1"/>
</dbReference>
<dbReference type="InterPro" id="IPR003768">
    <property type="entry name" value="ScpA"/>
</dbReference>
<keyword evidence="2" id="KW-0963">Cytoplasm</keyword>
<comment type="subunit">
    <text evidence="2">Component of a cohesin-like complex composed of ScpA, ScpB and the Smc homodimer, in which ScpA and ScpB bind to the head domain of Smc. The presence of the three proteins is required for the association of the complex with DNA.</text>
</comment>
<dbReference type="GO" id="GO:0051301">
    <property type="term" value="P:cell division"/>
    <property type="evidence" value="ECO:0007669"/>
    <property type="project" value="UniProtKB-KW"/>
</dbReference>
<sequence length="256" mass="29799">MAEQKQAEQPLIRAFDHAVSLPVFEGPLDLLLFLIRKNEIDIYDIPIERITRQYLEILRSMEHQKLEVAGDFFVMAATLMQVKSRMLLPKDEQLPGADEDEGDEVDPRWELVQQLIEYKKFKDASGKLGELMEEAQNTLFRDYFIKAEEKIERPLRPTDAVSMWNTFNQVLRRLSEKIVIGQIHDDTITIAERMEDILEEIQARPEFRFSELIKGPVSIPYVISTFLALLELARLRKLVLEQNTGFDDIICTAFKE</sequence>
<comment type="caution">
    <text evidence="3">The sequence shown here is derived from an EMBL/GenBank/DDBJ whole genome shotgun (WGS) entry which is preliminary data.</text>
</comment>
<dbReference type="AlphaFoldDB" id="A0A6B2M141"/>
<protein>
    <recommendedName>
        <fullName evidence="1 2">Segregation and condensation protein A</fullName>
    </recommendedName>
</protein>
<keyword evidence="2" id="KW-0159">Chromosome partition</keyword>
<dbReference type="GO" id="GO:0007059">
    <property type="term" value="P:chromosome segregation"/>
    <property type="evidence" value="ECO:0007669"/>
    <property type="project" value="UniProtKB-UniRule"/>
</dbReference>
<dbReference type="InterPro" id="IPR023093">
    <property type="entry name" value="ScpA-like_C"/>
</dbReference>
<comment type="subcellular location">
    <subcellularLocation>
        <location evidence="2">Cytoplasm</location>
    </subcellularLocation>
    <text evidence="2">Associated with two foci at the outer edges of the nucleoid region in young cells, and at four foci within both cell halves in older cells.</text>
</comment>
<evidence type="ECO:0000256" key="1">
    <source>
        <dbReference type="ARBA" id="ARBA00044777"/>
    </source>
</evidence>
<dbReference type="RefSeq" id="WP_163963113.1">
    <property type="nucleotide sequence ID" value="NZ_JAAGNX010000001.1"/>
</dbReference>
<accession>A0A6B2M141</accession>
<evidence type="ECO:0000313" key="3">
    <source>
        <dbReference type="EMBL" id="NDV61834.1"/>
    </source>
</evidence>
<dbReference type="Pfam" id="PF02616">
    <property type="entry name" value="SMC_ScpA"/>
    <property type="match status" value="1"/>
</dbReference>
<organism evidence="3 4">
    <name type="scientific">Oceanipulchritudo coccoides</name>
    <dbReference type="NCBI Taxonomy" id="2706888"/>
    <lineage>
        <taxon>Bacteria</taxon>
        <taxon>Pseudomonadati</taxon>
        <taxon>Verrucomicrobiota</taxon>
        <taxon>Opitutia</taxon>
        <taxon>Puniceicoccales</taxon>
        <taxon>Oceanipulchritudinaceae</taxon>
        <taxon>Oceanipulchritudo</taxon>
    </lineage>
</organism>
<dbReference type="EMBL" id="JAAGNX010000001">
    <property type="protein sequence ID" value="NDV61834.1"/>
    <property type="molecule type" value="Genomic_DNA"/>
</dbReference>